<proteinExistence type="predicted"/>
<dbReference type="EMBL" id="JAGPUO010000011">
    <property type="protein sequence ID" value="KAG5659673.1"/>
    <property type="molecule type" value="Genomic_DNA"/>
</dbReference>
<dbReference type="PANTHER" id="PTHR37574">
    <property type="entry name" value="LIPASE B"/>
    <property type="match status" value="1"/>
</dbReference>
<reference evidence="2" key="1">
    <citation type="submission" date="2021-04" db="EMBL/GenBank/DDBJ databases">
        <title>Draft genome of Fusarium avenaceum strain F156N33, isolated from an atmospheric sample in Virginia.</title>
        <authorList>
            <person name="Yang S."/>
            <person name="Vinatzer B.A."/>
            <person name="Coleman J."/>
        </authorList>
    </citation>
    <scope>NUCLEOTIDE SEQUENCE</scope>
    <source>
        <strain evidence="2">F156N33</strain>
    </source>
</reference>
<dbReference type="SUPFAM" id="SSF53474">
    <property type="entry name" value="alpha/beta-Hydrolases"/>
    <property type="match status" value="1"/>
</dbReference>
<evidence type="ECO:0000313" key="2">
    <source>
        <dbReference type="EMBL" id="KAG5659673.1"/>
    </source>
</evidence>
<evidence type="ECO:0000256" key="1">
    <source>
        <dbReference type="SAM" id="SignalP"/>
    </source>
</evidence>
<feature type="non-terminal residue" evidence="2">
    <location>
        <position position="1"/>
    </location>
</feature>
<dbReference type="Proteomes" id="UP000782241">
    <property type="component" value="Unassembled WGS sequence"/>
</dbReference>
<comment type="caution">
    <text evidence="2">The sequence shown here is derived from an EMBL/GenBank/DDBJ whole genome shotgun (WGS) entry which is preliminary data.</text>
</comment>
<keyword evidence="1" id="KW-0732">Signal</keyword>
<feature type="signal peptide" evidence="1">
    <location>
        <begin position="1"/>
        <end position="25"/>
    </location>
</feature>
<evidence type="ECO:0008006" key="4">
    <source>
        <dbReference type="Google" id="ProtNLM"/>
    </source>
</evidence>
<gene>
    <name evidence="2" type="ORF">KAF25_002232</name>
</gene>
<name>A0A9P7H4F8_9HYPO</name>
<dbReference type="Gene3D" id="3.40.50.1820">
    <property type="entry name" value="alpha/beta hydrolase"/>
    <property type="match status" value="1"/>
</dbReference>
<dbReference type="InterPro" id="IPR053228">
    <property type="entry name" value="Stereospecific_Lipase"/>
</dbReference>
<organism evidence="2 3">
    <name type="scientific">Fusarium avenaceum</name>
    <dbReference type="NCBI Taxonomy" id="40199"/>
    <lineage>
        <taxon>Eukaryota</taxon>
        <taxon>Fungi</taxon>
        <taxon>Dikarya</taxon>
        <taxon>Ascomycota</taxon>
        <taxon>Pezizomycotina</taxon>
        <taxon>Sordariomycetes</taxon>
        <taxon>Hypocreomycetidae</taxon>
        <taxon>Hypocreales</taxon>
        <taxon>Nectriaceae</taxon>
        <taxon>Fusarium</taxon>
        <taxon>Fusarium tricinctum species complex</taxon>
    </lineage>
</organism>
<sequence length="474" mass="50856">IFFPGTMQFRVHLLSLCVLSGFSTAAPSSPNPELEQRRALSGIVNGVDNALSATISGLLGSLRKAIDSGDRQKTLDVLQKLKSTKKPRNVSDANKVLKAVVDSKPKDIVEYTGRLIANGIIAGDTVDLFSYAKGLASPENGSNNKNRNPPKGKSVYPRVLKCDASYTVPEAKLRAAIYIPDTFTYGRLPPVILFPGTGSTGYTAFRGNFIPLLTGVNWADPVWVNVPGLLLNDAQTNAEYAAYALNYIAAVSDRNVQIIGWSQGNIDIQWAFKYWPSTRKVTEDHVAVSADYKGTILANFVDISGITNAPSVVQQEAGSNFIRTLRSGGGDSGYVPTTSLYSSFFDEIVQPQKGTGASAYLLDARKVGVTNAEVQQVCSRKPGGSFYTHESMLVNPLTFALTKDALTHEGPGEISRLDLAKVCSTSLAPGLGLEDLLITENSIAIAGISLVSYLPKVKQEPAVKQYALKAAVKC</sequence>
<protein>
    <recommendedName>
        <fullName evidence="4">Lipase B</fullName>
    </recommendedName>
</protein>
<evidence type="ECO:0000313" key="3">
    <source>
        <dbReference type="Proteomes" id="UP000782241"/>
    </source>
</evidence>
<dbReference type="InterPro" id="IPR029058">
    <property type="entry name" value="AB_hydrolase_fold"/>
</dbReference>
<accession>A0A9P7H4F8</accession>
<dbReference type="AlphaFoldDB" id="A0A9P7H4F8"/>
<feature type="chain" id="PRO_5040329034" description="Lipase B" evidence="1">
    <location>
        <begin position="26"/>
        <end position="474"/>
    </location>
</feature>
<dbReference type="PANTHER" id="PTHR37574:SF1">
    <property type="entry name" value="LIPASE B"/>
    <property type="match status" value="1"/>
</dbReference>
<keyword evidence="3" id="KW-1185">Reference proteome</keyword>